<reference evidence="1 2" key="1">
    <citation type="submission" date="2023-09" db="EMBL/GenBank/DDBJ databases">
        <authorList>
            <person name="Rey-Velasco X."/>
        </authorList>
    </citation>
    <scope>NUCLEOTIDE SEQUENCE [LARGE SCALE GENOMIC DNA]</scope>
    <source>
        <strain evidence="1 2">W242</strain>
    </source>
</reference>
<dbReference type="Gene3D" id="4.10.1080.10">
    <property type="entry name" value="TSP type-3 repeat"/>
    <property type="match status" value="1"/>
</dbReference>
<proteinExistence type="predicted"/>
<keyword evidence="2" id="KW-1185">Reference proteome</keyword>
<gene>
    <name evidence="1" type="ORF">RM538_03210</name>
</gene>
<comment type="caution">
    <text evidence="1">The sequence shown here is derived from an EMBL/GenBank/DDBJ whole genome shotgun (WGS) entry which is preliminary data.</text>
</comment>
<organism evidence="1 2">
    <name type="scientific">Patiriisocius hiemis</name>
    <dbReference type="NCBI Taxonomy" id="3075604"/>
    <lineage>
        <taxon>Bacteria</taxon>
        <taxon>Pseudomonadati</taxon>
        <taxon>Bacteroidota</taxon>
        <taxon>Flavobacteriia</taxon>
        <taxon>Flavobacteriales</taxon>
        <taxon>Flavobacteriaceae</taxon>
        <taxon>Patiriisocius</taxon>
    </lineage>
</organism>
<evidence type="ECO:0000313" key="1">
    <source>
        <dbReference type="EMBL" id="MDT0554996.1"/>
    </source>
</evidence>
<dbReference type="SUPFAM" id="SSF103647">
    <property type="entry name" value="TSP type-3 repeat"/>
    <property type="match status" value="1"/>
</dbReference>
<dbReference type="RefSeq" id="WP_311331951.1">
    <property type="nucleotide sequence ID" value="NZ_JAVRHZ010000001.1"/>
</dbReference>
<dbReference type="InterPro" id="IPR028974">
    <property type="entry name" value="TSP_type-3_rpt"/>
</dbReference>
<name>A0ABU2YAX1_9FLAO</name>
<protein>
    <recommendedName>
        <fullName evidence="3">Calcium-binding protein</fullName>
    </recommendedName>
</protein>
<dbReference type="PROSITE" id="PS51257">
    <property type="entry name" value="PROKAR_LIPOPROTEIN"/>
    <property type="match status" value="1"/>
</dbReference>
<accession>A0ABU2YAX1</accession>
<evidence type="ECO:0008006" key="3">
    <source>
        <dbReference type="Google" id="ProtNLM"/>
    </source>
</evidence>
<dbReference type="Proteomes" id="UP001254488">
    <property type="component" value="Unassembled WGS sequence"/>
</dbReference>
<dbReference type="EMBL" id="JAVRHZ010000001">
    <property type="protein sequence ID" value="MDT0554996.1"/>
    <property type="molecule type" value="Genomic_DNA"/>
</dbReference>
<sequence length="288" mass="31288">MKKVFSILATMLLILSCDDGEIIVTTFDFENVNLQSCQTNDGVVFFSINDGALESIALDLTIAEEDFLIEGTQDYQIGSTSNVVDYRIFNETVSSSYFCNSIPPTTPSVSINYTSSSGVAQLTNTVLLDDNDGLGTEIEGDDTDTDEDGIPDFYDFDDDGDNVPTGVEIGADVNNPRDTDGDGTPDYLDIDDDGDGVFTINEDLNMDLDPTNDISDNSIGPDYLNPNVSIETTINTYREHSYSVNTSTALFIEDLVLVGEGEEITQESLDLGEIIDILTGTITITPEF</sequence>
<evidence type="ECO:0000313" key="2">
    <source>
        <dbReference type="Proteomes" id="UP001254488"/>
    </source>
</evidence>